<dbReference type="SUPFAM" id="SSF75005">
    <property type="entry name" value="Arabinanase/levansucrase/invertase"/>
    <property type="match status" value="1"/>
</dbReference>
<organism evidence="1">
    <name type="scientific">marine metagenome</name>
    <dbReference type="NCBI Taxonomy" id="408172"/>
    <lineage>
        <taxon>unclassified sequences</taxon>
        <taxon>metagenomes</taxon>
        <taxon>ecological metagenomes</taxon>
    </lineage>
</organism>
<dbReference type="Gene3D" id="2.115.10.20">
    <property type="entry name" value="Glycosyl hydrolase domain, family 43"/>
    <property type="match status" value="1"/>
</dbReference>
<reference evidence="1" key="1">
    <citation type="submission" date="2018-05" db="EMBL/GenBank/DDBJ databases">
        <authorList>
            <person name="Lanie J.A."/>
            <person name="Ng W.-L."/>
            <person name="Kazmierczak K.M."/>
            <person name="Andrzejewski T.M."/>
            <person name="Davidsen T.M."/>
            <person name="Wayne K.J."/>
            <person name="Tettelin H."/>
            <person name="Glass J.I."/>
            <person name="Rusch D."/>
            <person name="Podicherti R."/>
            <person name="Tsui H.-C.T."/>
            <person name="Winkler M.E."/>
        </authorList>
    </citation>
    <scope>NUCLEOTIDE SEQUENCE</scope>
</reference>
<dbReference type="InterPro" id="IPR023296">
    <property type="entry name" value="Glyco_hydro_beta-prop_sf"/>
</dbReference>
<dbReference type="EMBL" id="UINC01096080">
    <property type="protein sequence ID" value="SVC52675.1"/>
    <property type="molecule type" value="Genomic_DNA"/>
</dbReference>
<feature type="non-terminal residue" evidence="1">
    <location>
        <position position="345"/>
    </location>
</feature>
<dbReference type="AlphaFoldDB" id="A0A382MX34"/>
<name>A0A382MX34_9ZZZZ</name>
<sequence length="345" mass="38392">MKNPLLNIIFSMSFLALFLGHAMAAPETWNIGSATEWKAAIESSEGITIEKGVASPSAKAGSLRTKMKTFKEKRSAKSLTIQQSTLWQNWEAKPRIGPKNLRDAPVFLTMGPGDYWMFGRYGGMPKKKGKKPAEQPAFEAKDAKLDGFDVPLKTTTIPNQFNAPGGLVEGQGGYHAWQSKDMVHWVHHGCVTPGFARWVTSAEQVDGKTFIYYDFPNDQDPHLFIDEDLTDGKPGKNMGIALNDPSHGSDCAVIRDIKGRFHIIFEDWSPINARKHSWDSPLAGHAVSSNGINGYSIVDPAVDERTKPTGKIAEYLHPHWAKEDPKRFKTNVAKYEVHEPEQNAY</sequence>
<evidence type="ECO:0000313" key="1">
    <source>
        <dbReference type="EMBL" id="SVC52675.1"/>
    </source>
</evidence>
<gene>
    <name evidence="1" type="ORF">METZ01_LOCUS305529</name>
</gene>
<protein>
    <submittedName>
        <fullName evidence="1">Uncharacterized protein</fullName>
    </submittedName>
</protein>
<proteinExistence type="predicted"/>
<accession>A0A382MX34</accession>